<dbReference type="InterPro" id="IPR000326">
    <property type="entry name" value="PAP2/HPO"/>
</dbReference>
<evidence type="ECO:0000256" key="1">
    <source>
        <dbReference type="SAM" id="Phobius"/>
    </source>
</evidence>
<feature type="transmembrane region" description="Helical" evidence="1">
    <location>
        <begin position="172"/>
        <end position="191"/>
    </location>
</feature>
<dbReference type="Proteomes" id="UP000515349">
    <property type="component" value="Chromosome"/>
</dbReference>
<proteinExistence type="predicted"/>
<dbReference type="EMBL" id="CP059472">
    <property type="protein sequence ID" value="QMS99436.1"/>
    <property type="molecule type" value="Genomic_DNA"/>
</dbReference>
<evidence type="ECO:0000313" key="4">
    <source>
        <dbReference type="EMBL" id="QMS99436.1"/>
    </source>
</evidence>
<accession>A0A7D7LR42</accession>
<evidence type="ECO:0000313" key="6">
    <source>
        <dbReference type="Proteomes" id="UP000539710"/>
    </source>
</evidence>
<dbReference type="EMBL" id="JACEUX010000003">
    <property type="protein sequence ID" value="MBA5247688.1"/>
    <property type="molecule type" value="Genomic_DNA"/>
</dbReference>
<organism evidence="4 5">
    <name type="scientific">Marnyiella aurantia</name>
    <dbReference type="NCBI Taxonomy" id="2758037"/>
    <lineage>
        <taxon>Bacteria</taxon>
        <taxon>Pseudomonadati</taxon>
        <taxon>Bacteroidota</taxon>
        <taxon>Flavobacteriia</taxon>
        <taxon>Flavobacteriales</taxon>
        <taxon>Weeksellaceae</taxon>
        <taxon>Marnyiella</taxon>
    </lineage>
</organism>
<sequence length="268" mass="30848">MDKRTRALVIFSVTFVLVYNFALWYASRLQDVNSIVLSVEENIPFLPWTIIPYLSSGIFFWGTFSLLKNAQQLQVFLKRVLFMTGAAGLIFVVAPLKYAIPRPEIENAVFRGLFYMLEGVDDPYNQSPSLHVAFAFAFWTVFREINSRWRPLIAIWLAMVALSTLTTYQHHLIDVFAGSILAHVTFLIFPSQHDRSYLRYKQTTNFLYLGGWCTVSAAFIIAEYVSVNWLSLLVPAAFLFVLGYLYQLDKVGFLKSETIRSQFTERTN</sequence>
<feature type="transmembrane region" description="Helical" evidence="1">
    <location>
        <begin position="79"/>
        <end position="100"/>
    </location>
</feature>
<evidence type="ECO:0000313" key="5">
    <source>
        <dbReference type="Proteomes" id="UP000515349"/>
    </source>
</evidence>
<keyword evidence="1" id="KW-1133">Transmembrane helix</keyword>
<dbReference type="KEGG" id="cbau:H1R16_05370"/>
<feature type="transmembrane region" description="Helical" evidence="1">
    <location>
        <begin position="45"/>
        <end position="67"/>
    </location>
</feature>
<reference evidence="6" key="2">
    <citation type="submission" date="2020-07" db="EMBL/GenBank/DDBJ databases">
        <title>Flavobacterium sp. xlx-214.</title>
        <authorList>
            <person name="Yang C."/>
        </authorList>
    </citation>
    <scope>NUCLEOTIDE SEQUENCE [LARGE SCALE GENOMIC DNA]</scope>
    <source>
        <strain evidence="6">CX-624</strain>
    </source>
</reference>
<dbReference type="AlphaFoldDB" id="A0A7D7LR42"/>
<keyword evidence="1" id="KW-0812">Transmembrane</keyword>
<keyword evidence="6" id="KW-1185">Reference proteome</keyword>
<feature type="transmembrane region" description="Helical" evidence="1">
    <location>
        <begin position="149"/>
        <end position="166"/>
    </location>
</feature>
<reference evidence="4 5" key="1">
    <citation type="submission" date="2020-07" db="EMBL/GenBank/DDBJ databases">
        <title>Chryseobacterium sp.cx-624.</title>
        <authorList>
            <person name="Yang C."/>
        </authorList>
    </citation>
    <scope>NUCLEOTIDE SEQUENCE [LARGE SCALE GENOMIC DNA]</scope>
    <source>
        <strain evidence="4">Cx-624</strain>
        <strain evidence="5">cx-624</strain>
    </source>
</reference>
<dbReference type="SMART" id="SM00014">
    <property type="entry name" value="acidPPc"/>
    <property type="match status" value="1"/>
</dbReference>
<evidence type="ECO:0000259" key="2">
    <source>
        <dbReference type="SMART" id="SM00014"/>
    </source>
</evidence>
<dbReference type="Proteomes" id="UP000539710">
    <property type="component" value="Unassembled WGS sequence"/>
</dbReference>
<dbReference type="SUPFAM" id="SSF48317">
    <property type="entry name" value="Acid phosphatase/Vanadium-dependent haloperoxidase"/>
    <property type="match status" value="1"/>
</dbReference>
<feature type="transmembrane region" description="Helical" evidence="1">
    <location>
        <begin position="228"/>
        <end position="246"/>
    </location>
</feature>
<evidence type="ECO:0000313" key="3">
    <source>
        <dbReference type="EMBL" id="MBA5247688.1"/>
    </source>
</evidence>
<reference evidence="3" key="3">
    <citation type="submission" date="2020-07" db="EMBL/GenBank/DDBJ databases">
        <authorList>
            <person name="Yang C."/>
        </authorList>
    </citation>
    <scope>NUCLEOTIDE SEQUENCE</scope>
    <source>
        <strain evidence="3">Cx-624</strain>
    </source>
</reference>
<dbReference type="RefSeq" id="WP_181887779.1">
    <property type="nucleotide sequence ID" value="NZ_CP059472.1"/>
</dbReference>
<feature type="transmembrane region" description="Helical" evidence="1">
    <location>
        <begin position="203"/>
        <end position="222"/>
    </location>
</feature>
<protein>
    <submittedName>
        <fullName evidence="4">Phosphatase PAP2 family protein</fullName>
    </submittedName>
</protein>
<gene>
    <name evidence="4" type="ORF">H1R16_05370</name>
    <name evidence="3" type="ORF">H2507_10960</name>
</gene>
<dbReference type="Pfam" id="PF01569">
    <property type="entry name" value="PAP2"/>
    <property type="match status" value="1"/>
</dbReference>
<name>A0A7D7LR42_9FLAO</name>
<feature type="transmembrane region" description="Helical" evidence="1">
    <location>
        <begin position="7"/>
        <end position="25"/>
    </location>
</feature>
<dbReference type="InterPro" id="IPR036938">
    <property type="entry name" value="PAP2/HPO_sf"/>
</dbReference>
<feature type="transmembrane region" description="Helical" evidence="1">
    <location>
        <begin position="124"/>
        <end position="142"/>
    </location>
</feature>
<keyword evidence="1" id="KW-0472">Membrane</keyword>
<feature type="domain" description="Phosphatidic acid phosphatase type 2/haloperoxidase" evidence="2">
    <location>
        <begin position="77"/>
        <end position="190"/>
    </location>
</feature>
<dbReference type="Gene3D" id="1.20.144.10">
    <property type="entry name" value="Phosphatidic acid phosphatase type 2/haloperoxidase"/>
    <property type="match status" value="1"/>
</dbReference>